<evidence type="ECO:0000259" key="7">
    <source>
        <dbReference type="Pfam" id="PF02874"/>
    </source>
</evidence>
<dbReference type="NCBIfam" id="NF003235">
    <property type="entry name" value="PRK04196.1"/>
    <property type="match status" value="1"/>
</dbReference>
<evidence type="ECO:0000259" key="6">
    <source>
        <dbReference type="Pfam" id="PF00006"/>
    </source>
</evidence>
<evidence type="ECO:0000313" key="10">
    <source>
        <dbReference type="Proteomes" id="UP000198816"/>
    </source>
</evidence>
<dbReference type="PANTHER" id="PTHR43389">
    <property type="entry name" value="V-TYPE PROTON ATPASE SUBUNIT B"/>
    <property type="match status" value="1"/>
</dbReference>
<accession>A0A1H2SWM2</accession>
<proteinExistence type="inferred from homology"/>
<dbReference type="PANTHER" id="PTHR43389:SF4">
    <property type="entry name" value="V-TYPE PROTON ATPASE SUBUNIT B"/>
    <property type="match status" value="1"/>
</dbReference>
<feature type="domain" description="ATP synthase A/B type C-terminal" evidence="8">
    <location>
        <begin position="361"/>
        <end position="458"/>
    </location>
</feature>
<dbReference type="InterPro" id="IPR027417">
    <property type="entry name" value="P-loop_NTPase"/>
</dbReference>
<dbReference type="InterPro" id="IPR004100">
    <property type="entry name" value="ATPase_F1/V1/A1_a/bsu_N"/>
</dbReference>
<dbReference type="InterPro" id="IPR022879">
    <property type="entry name" value="V-ATPase_su_B/beta"/>
</dbReference>
<dbReference type="CDD" id="cd18118">
    <property type="entry name" value="ATP-synt_V_A-type_beta_N"/>
    <property type="match status" value="1"/>
</dbReference>
<keyword evidence="1 5" id="KW-0813">Transport</keyword>
<keyword evidence="5" id="KW-0066">ATP synthesis</keyword>
<reference evidence="10" key="1">
    <citation type="submission" date="2016-10" db="EMBL/GenBank/DDBJ databases">
        <authorList>
            <person name="Varghese N."/>
            <person name="Submissions S."/>
        </authorList>
    </citation>
    <scope>NUCLEOTIDE SEQUENCE [LARGE SCALE GENOMIC DNA]</scope>
    <source>
        <strain evidence="10">DSM 217</strain>
    </source>
</reference>
<gene>
    <name evidence="5" type="primary">atpB</name>
    <name evidence="9" type="ORF">SAMN05421783_103161</name>
</gene>
<dbReference type="GO" id="GO:0005524">
    <property type="term" value="F:ATP binding"/>
    <property type="evidence" value="ECO:0007669"/>
    <property type="project" value="UniProtKB-UniRule"/>
</dbReference>
<evidence type="ECO:0000256" key="3">
    <source>
        <dbReference type="ARBA" id="ARBA00024342"/>
    </source>
</evidence>
<dbReference type="SUPFAM" id="SSF52540">
    <property type="entry name" value="P-loop containing nucleoside triphosphate hydrolases"/>
    <property type="match status" value="1"/>
</dbReference>
<dbReference type="AlphaFoldDB" id="A0A1H2SWM2"/>
<evidence type="ECO:0000256" key="1">
    <source>
        <dbReference type="ARBA" id="ARBA00022448"/>
    </source>
</evidence>
<organism evidence="9 10">
    <name type="scientific">Thiocapsa roseopersicina</name>
    <dbReference type="NCBI Taxonomy" id="1058"/>
    <lineage>
        <taxon>Bacteria</taxon>
        <taxon>Pseudomonadati</taxon>
        <taxon>Pseudomonadota</taxon>
        <taxon>Gammaproteobacteria</taxon>
        <taxon>Chromatiales</taxon>
        <taxon>Chromatiaceae</taxon>
        <taxon>Thiocapsa</taxon>
    </lineage>
</organism>
<dbReference type="EMBL" id="FNNZ01000003">
    <property type="protein sequence ID" value="SDW35429.1"/>
    <property type="molecule type" value="Genomic_DNA"/>
</dbReference>
<comment type="function">
    <text evidence="4 5">Produces ATP from ADP in the presence of a proton gradient across the membrane. The V-type beta chain is a regulatory subunit.</text>
</comment>
<keyword evidence="2 5" id="KW-0406">Ion transport</keyword>
<keyword evidence="10" id="KW-1185">Reference proteome</keyword>
<name>A0A1H2SWM2_THIRO</name>
<protein>
    <recommendedName>
        <fullName evidence="5">V-type ATP synthase beta chain</fullName>
    </recommendedName>
    <alternativeName>
        <fullName evidence="5">V-ATPase subunit B</fullName>
    </alternativeName>
</protein>
<dbReference type="InterPro" id="IPR055190">
    <property type="entry name" value="ATP-synt_VA_C"/>
</dbReference>
<dbReference type="Gene3D" id="3.40.50.12240">
    <property type="match status" value="1"/>
</dbReference>
<dbReference type="OrthoDB" id="9148544at2"/>
<keyword evidence="5" id="KW-0375">Hydrogen ion transport</keyword>
<dbReference type="InterPro" id="IPR000194">
    <property type="entry name" value="ATPase_F1/V1/A1_a/bsu_nucl-bd"/>
</dbReference>
<feature type="domain" description="ATPase F1/V1/A1 complex alpha/beta subunit N-terminal" evidence="7">
    <location>
        <begin position="17"/>
        <end position="78"/>
    </location>
</feature>
<dbReference type="CDD" id="cd01135">
    <property type="entry name" value="V_A-ATPase_B"/>
    <property type="match status" value="1"/>
</dbReference>
<sequence length="471" mass="51254">MTYARLVGEEIANRAEGPLLFLSRSLDVGLNEAVEVEGADGSVRLGRIAALDEDSITVEMLDDTAGLALQGTRVRFFGEPLRFHVGPGLLGRVFNGIGKPLDGGPPLAAEHAYRVDGLPIKPTAREAPSEFLETGFTAIDLMNSLVRGQKLPLFSGGGLPHDRIAVDIACNARLPGDTQEAEGFAIVFAGIGIPHDSAEFFREEMEKSGALARTVLFLNLASDSSAQRLLAPRFALTAAEYLAFVEGMHVLVILTDLTNYCEALREVSASRGEVPSRKGYPGYMYSDLATLYERAGRIRGKPGSVTQVPILTMPNDDITHPIPDLTGYITEGQIVLDRDLHRRDIYPPIRLLPSLSRLMKDGIGKGRTHADHPALAAQLYASYSQAQQTRVLAGVVGEDGLSEDDRKLLIFGDNFEQKVIHQGVDARTLEESLAAGWSALRGLPAGELHRLDDRQIREHLLDRAPRREPVS</sequence>
<dbReference type="STRING" id="1058.SAMN05421783_103161"/>
<dbReference type="HAMAP" id="MF_00310">
    <property type="entry name" value="ATP_synth_B_arch"/>
    <property type="match status" value="1"/>
</dbReference>
<evidence type="ECO:0000256" key="5">
    <source>
        <dbReference type="HAMAP-Rule" id="MF_00310"/>
    </source>
</evidence>
<dbReference type="Pfam" id="PF00006">
    <property type="entry name" value="ATP-synt_ab"/>
    <property type="match status" value="1"/>
</dbReference>
<dbReference type="GO" id="GO:0042777">
    <property type="term" value="P:proton motive force-driven plasma membrane ATP synthesis"/>
    <property type="evidence" value="ECO:0007669"/>
    <property type="project" value="UniProtKB-UniRule"/>
</dbReference>
<comment type="similarity">
    <text evidence="3">Belongs to the ATPase alpha/beta chains family. T3SS ATPase subfamily.</text>
</comment>
<dbReference type="Pfam" id="PF02874">
    <property type="entry name" value="ATP-synt_ab_N"/>
    <property type="match status" value="1"/>
</dbReference>
<dbReference type="Pfam" id="PF22919">
    <property type="entry name" value="ATP-synt_VA_C"/>
    <property type="match status" value="1"/>
</dbReference>
<dbReference type="GO" id="GO:0046933">
    <property type="term" value="F:proton-transporting ATP synthase activity, rotational mechanism"/>
    <property type="evidence" value="ECO:0007669"/>
    <property type="project" value="UniProtKB-UniRule"/>
</dbReference>
<evidence type="ECO:0000256" key="4">
    <source>
        <dbReference type="ARBA" id="ARBA00059599"/>
    </source>
</evidence>
<evidence type="ECO:0000313" key="9">
    <source>
        <dbReference type="EMBL" id="SDW35429.1"/>
    </source>
</evidence>
<dbReference type="Proteomes" id="UP000198816">
    <property type="component" value="Unassembled WGS sequence"/>
</dbReference>
<evidence type="ECO:0000256" key="2">
    <source>
        <dbReference type="ARBA" id="ARBA00023065"/>
    </source>
</evidence>
<feature type="domain" description="ATPase F1/V1/A1 complex alpha/beta subunit nucleotide-binding" evidence="6">
    <location>
        <begin position="135"/>
        <end position="356"/>
    </location>
</feature>
<dbReference type="RefSeq" id="WP_093028727.1">
    <property type="nucleotide sequence ID" value="NZ_FNNZ01000003.1"/>
</dbReference>
<evidence type="ECO:0000259" key="8">
    <source>
        <dbReference type="Pfam" id="PF22919"/>
    </source>
</evidence>